<keyword evidence="7" id="KW-0819">tRNA processing</keyword>
<keyword evidence="9" id="KW-1185">Reference proteome</keyword>
<evidence type="ECO:0000256" key="6">
    <source>
        <dbReference type="ARBA" id="ARBA00022691"/>
    </source>
</evidence>
<dbReference type="AlphaFoldDB" id="A0A418YC86"/>
<gene>
    <name evidence="8" type="ORF">D1Z90_14890</name>
</gene>
<dbReference type="PANTHER" id="PTHR23417">
    <property type="entry name" value="3-DEOXY-D-MANNO-OCTULOSONIC-ACID TRANSFERASE/TRNA GUANINE-N 7 - -METHYLTRANSFERASE"/>
    <property type="match status" value="1"/>
</dbReference>
<reference evidence="8 9" key="1">
    <citation type="submission" date="2018-09" db="EMBL/GenBank/DDBJ databases">
        <authorList>
            <person name="Wang F."/>
        </authorList>
    </citation>
    <scope>NUCLEOTIDE SEQUENCE [LARGE SCALE GENOMIC DNA]</scope>
    <source>
        <strain evidence="8 9">PLHSC7-2</strain>
    </source>
</reference>
<evidence type="ECO:0000256" key="7">
    <source>
        <dbReference type="ARBA" id="ARBA00022694"/>
    </source>
</evidence>
<comment type="caution">
    <text evidence="8">The sequence shown here is derived from an EMBL/GenBank/DDBJ whole genome shotgun (WGS) entry which is preliminary data.</text>
</comment>
<dbReference type="PANTHER" id="PTHR23417:SF14">
    <property type="entry name" value="PENTACOTRIPEPTIDE-REPEAT REGION OF PRORP DOMAIN-CONTAINING PROTEIN"/>
    <property type="match status" value="1"/>
</dbReference>
<evidence type="ECO:0000313" key="9">
    <source>
        <dbReference type="Proteomes" id="UP000283255"/>
    </source>
</evidence>
<name>A0A418YC86_9GAMM</name>
<dbReference type="OrthoDB" id="9809889at2"/>
<evidence type="ECO:0000256" key="3">
    <source>
        <dbReference type="ARBA" id="ARBA00011977"/>
    </source>
</evidence>
<dbReference type="SUPFAM" id="SSF53335">
    <property type="entry name" value="S-adenosyl-L-methionine-dependent methyltransferases"/>
    <property type="match status" value="1"/>
</dbReference>
<dbReference type="InterPro" id="IPR003358">
    <property type="entry name" value="tRNA_(Gua-N-7)_MeTrfase_Trmb"/>
</dbReference>
<evidence type="ECO:0000256" key="4">
    <source>
        <dbReference type="ARBA" id="ARBA00022603"/>
    </source>
</evidence>
<dbReference type="GO" id="GO:0043527">
    <property type="term" value="C:tRNA methyltransferase complex"/>
    <property type="evidence" value="ECO:0007669"/>
    <property type="project" value="TreeGrafter"/>
</dbReference>
<keyword evidence="4 8" id="KW-0489">Methyltransferase</keyword>
<organism evidence="8 9">
    <name type="scientific">Motilimonas pumila</name>
    <dbReference type="NCBI Taxonomy" id="2303987"/>
    <lineage>
        <taxon>Bacteria</taxon>
        <taxon>Pseudomonadati</taxon>
        <taxon>Pseudomonadota</taxon>
        <taxon>Gammaproteobacteria</taxon>
        <taxon>Alteromonadales</taxon>
        <taxon>Alteromonadales genera incertae sedis</taxon>
        <taxon>Motilimonas</taxon>
    </lineage>
</organism>
<protein>
    <recommendedName>
        <fullName evidence="3">tRNA (guanine(46)-N(7))-methyltransferase</fullName>
        <ecNumber evidence="3">2.1.1.33</ecNumber>
    </recommendedName>
</protein>
<proteinExistence type="predicted"/>
<keyword evidence="5 8" id="KW-0808">Transferase</keyword>
<comment type="catalytic activity">
    <reaction evidence="1">
        <text>guanosine(46) in tRNA + S-adenosyl-L-methionine = N(7)-methylguanosine(46) in tRNA + S-adenosyl-L-homocysteine</text>
        <dbReference type="Rhea" id="RHEA:42708"/>
        <dbReference type="Rhea" id="RHEA-COMP:10188"/>
        <dbReference type="Rhea" id="RHEA-COMP:10189"/>
        <dbReference type="ChEBI" id="CHEBI:57856"/>
        <dbReference type="ChEBI" id="CHEBI:59789"/>
        <dbReference type="ChEBI" id="CHEBI:74269"/>
        <dbReference type="ChEBI" id="CHEBI:74480"/>
        <dbReference type="EC" id="2.1.1.33"/>
    </reaction>
</comment>
<dbReference type="GO" id="GO:0008176">
    <property type="term" value="F:tRNA (guanine(46)-N7)-methyltransferase activity"/>
    <property type="evidence" value="ECO:0007669"/>
    <property type="project" value="UniProtKB-EC"/>
</dbReference>
<reference evidence="8 9" key="2">
    <citation type="submission" date="2019-01" db="EMBL/GenBank/DDBJ databases">
        <title>Motilimonas pumilus sp. nov., isolated from the gut of sea cucumber (Apostichopus japonicus).</title>
        <authorList>
            <person name="Wang F.-Q."/>
            <person name="Ren L.-H."/>
            <person name="Lin Y.-W."/>
            <person name="Sun G.-H."/>
            <person name="Du Z.-J."/>
            <person name="Zhao J.-X."/>
            <person name="Liu X.-J."/>
            <person name="Liu L.-J."/>
        </authorList>
    </citation>
    <scope>NUCLEOTIDE SEQUENCE [LARGE SCALE GENOMIC DNA]</scope>
    <source>
        <strain evidence="8 9">PLHSC7-2</strain>
    </source>
</reference>
<evidence type="ECO:0000256" key="1">
    <source>
        <dbReference type="ARBA" id="ARBA00000142"/>
    </source>
</evidence>
<dbReference type="RefSeq" id="WP_119911577.1">
    <property type="nucleotide sequence ID" value="NZ_QZCH01000021.1"/>
</dbReference>
<evidence type="ECO:0000313" key="8">
    <source>
        <dbReference type="EMBL" id="RJG42069.1"/>
    </source>
</evidence>
<dbReference type="InterPro" id="IPR029063">
    <property type="entry name" value="SAM-dependent_MTases_sf"/>
</dbReference>
<evidence type="ECO:0000256" key="2">
    <source>
        <dbReference type="ARBA" id="ARBA00003015"/>
    </source>
</evidence>
<dbReference type="PROSITE" id="PS51625">
    <property type="entry name" value="SAM_MT_TRMB"/>
    <property type="match status" value="1"/>
</dbReference>
<keyword evidence="6" id="KW-0949">S-adenosyl-L-methionine</keyword>
<dbReference type="Gene3D" id="3.40.50.150">
    <property type="entry name" value="Vaccinia Virus protein VP39"/>
    <property type="match status" value="1"/>
</dbReference>
<comment type="function">
    <text evidence="2">Catalyzes the formation of N(7)-methylguanine at position 46 (m7G46) in tRNA.</text>
</comment>
<dbReference type="EC" id="2.1.1.33" evidence="3"/>
<sequence length="223" mass="25315">MSDLGNSRVVVSNQEGLNEHLDEVVLKHLKTDFKKPYRAHTQAAFDQLAEQIKSDPRPLIFDSCCGVGESTAIIARKHPDSLVVGLDKSGHRLAKTPLELPSNAILLQVDLNDFWRLAVAAGWQLSHHYLLYPNPWPKSKHLQRRWHGSAVFPYILQLGGQLELRSNWQTYVDEFARALELAGYPTQVEQYQSAEAMTPFERKYWASGQKCWRLGLTLTPNPA</sequence>
<dbReference type="EMBL" id="QZCH01000021">
    <property type="protein sequence ID" value="RJG42069.1"/>
    <property type="molecule type" value="Genomic_DNA"/>
</dbReference>
<accession>A0A418YC86</accession>
<dbReference type="Proteomes" id="UP000283255">
    <property type="component" value="Unassembled WGS sequence"/>
</dbReference>
<dbReference type="Pfam" id="PF02390">
    <property type="entry name" value="Methyltransf_4"/>
    <property type="match status" value="1"/>
</dbReference>
<evidence type="ECO:0000256" key="5">
    <source>
        <dbReference type="ARBA" id="ARBA00022679"/>
    </source>
</evidence>